<reference evidence="1" key="1">
    <citation type="submission" date="2021-02" db="EMBL/GenBank/DDBJ databases">
        <authorList>
            <person name="Nowell W R."/>
        </authorList>
    </citation>
    <scope>NUCLEOTIDE SEQUENCE</scope>
</reference>
<dbReference type="Proteomes" id="UP000663828">
    <property type="component" value="Unassembled WGS sequence"/>
</dbReference>
<organism evidence="1 2">
    <name type="scientific">Adineta ricciae</name>
    <name type="common">Rotifer</name>
    <dbReference type="NCBI Taxonomy" id="249248"/>
    <lineage>
        <taxon>Eukaryota</taxon>
        <taxon>Metazoa</taxon>
        <taxon>Spiralia</taxon>
        <taxon>Gnathifera</taxon>
        <taxon>Rotifera</taxon>
        <taxon>Eurotatoria</taxon>
        <taxon>Bdelloidea</taxon>
        <taxon>Adinetida</taxon>
        <taxon>Adinetidae</taxon>
        <taxon>Adineta</taxon>
    </lineage>
</organism>
<proteinExistence type="predicted"/>
<accession>A0A813XIP4</accession>
<keyword evidence="2" id="KW-1185">Reference proteome</keyword>
<evidence type="ECO:0000313" key="1">
    <source>
        <dbReference type="EMBL" id="CAF0870538.1"/>
    </source>
</evidence>
<sequence>MPRIRTNSSTPESRRRELLLLKSSSIDGRIKTALNDAKNAVRKSVQFDIRKRLSHAKQLSLCDIFEINDLIECTTILPPIHRASTILLFDESDSKHHARISSTTYEFIDQNNNLSTAPSIYHVELALSDGDGDDDDGNIRDGTYRAHFITCCTIVPDYQFLYHGRRRTSSLPSSTITFDLSIPIKQSTSTNRSSSLMNITSWQNNPQKVIPLLSPQYHCQPISQFWPNQFLLATPAAIDIYNIQTGFCEEQIRLQSTDVNYIALCYNQYKQELFVASTTDLYVYNLVKYQITHKLHLPGCPFNLDHNSQIRYLTCNSSSIYHGYFTYSSTKTSTVLSRLSQFGLKLVADLEFEDATMHGLHAFENHIGVTVRYGRYSFRQREHYCLYVYDSLLKNIYYQVDLNDVGCITCLSGYERTLDWILCDSIKQRILFVNQESIEYVQYDEHIQQCMILNESNWFIVWAKNRMLVYPIE</sequence>
<protein>
    <submittedName>
        <fullName evidence="1">Uncharacterized protein</fullName>
    </submittedName>
</protein>
<dbReference type="AlphaFoldDB" id="A0A813XIP4"/>
<gene>
    <name evidence="1" type="ORF">XAT740_LOCUS6469</name>
</gene>
<dbReference type="SUPFAM" id="SSF69322">
    <property type="entry name" value="Tricorn protease domain 2"/>
    <property type="match status" value="1"/>
</dbReference>
<comment type="caution">
    <text evidence="1">The sequence shown here is derived from an EMBL/GenBank/DDBJ whole genome shotgun (WGS) entry which is preliminary data.</text>
</comment>
<evidence type="ECO:0000313" key="2">
    <source>
        <dbReference type="Proteomes" id="UP000663828"/>
    </source>
</evidence>
<dbReference type="EMBL" id="CAJNOR010000294">
    <property type="protein sequence ID" value="CAF0870538.1"/>
    <property type="molecule type" value="Genomic_DNA"/>
</dbReference>
<name>A0A813XIP4_ADIRI</name>